<dbReference type="AlphaFoldDB" id="A0A3B0Y250"/>
<feature type="domain" description="JmjC" evidence="6">
    <location>
        <begin position="100"/>
        <end position="228"/>
    </location>
</feature>
<evidence type="ECO:0000256" key="4">
    <source>
        <dbReference type="ARBA" id="ARBA00023002"/>
    </source>
</evidence>
<comment type="cofactor">
    <cofactor evidence="1">
        <name>Fe(2+)</name>
        <dbReference type="ChEBI" id="CHEBI:29033"/>
    </cofactor>
</comment>
<keyword evidence="4" id="KW-0560">Oxidoreductase</keyword>
<dbReference type="InterPro" id="IPR046799">
    <property type="entry name" value="ROXA-like_wH"/>
</dbReference>
<dbReference type="EMBL" id="UOFJ01000313">
    <property type="protein sequence ID" value="VAW68199.1"/>
    <property type="molecule type" value="Genomic_DNA"/>
</dbReference>
<proteinExistence type="predicted"/>
<dbReference type="Gene3D" id="2.60.120.650">
    <property type="entry name" value="Cupin"/>
    <property type="match status" value="1"/>
</dbReference>
<dbReference type="GO" id="GO:0046872">
    <property type="term" value="F:metal ion binding"/>
    <property type="evidence" value="ECO:0007669"/>
    <property type="project" value="UniProtKB-KW"/>
</dbReference>
<protein>
    <recommendedName>
        <fullName evidence="6">JmjC domain-containing protein</fullName>
    </recommendedName>
</protein>
<dbReference type="PANTHER" id="PTHR13096">
    <property type="entry name" value="MINA53 MYC INDUCED NUCLEAR ANTIGEN"/>
    <property type="match status" value="1"/>
</dbReference>
<gene>
    <name evidence="7" type="ORF">MNBD_GAMMA10-2550</name>
</gene>
<keyword evidence="2" id="KW-0479">Metal-binding</keyword>
<dbReference type="Gene3D" id="3.40.366.30">
    <property type="entry name" value="50S ribosomal protein L16 arginine hydroxylase, Chain A, Domain 2"/>
    <property type="match status" value="1"/>
</dbReference>
<evidence type="ECO:0000313" key="7">
    <source>
        <dbReference type="EMBL" id="VAW68199.1"/>
    </source>
</evidence>
<dbReference type="PANTHER" id="PTHR13096:SF8">
    <property type="entry name" value="RIBOSOMAL OXYGENASE 1"/>
    <property type="match status" value="1"/>
</dbReference>
<accession>A0A3B0Y250</accession>
<dbReference type="Pfam" id="PF08007">
    <property type="entry name" value="JmjC_2"/>
    <property type="match status" value="1"/>
</dbReference>
<evidence type="ECO:0000256" key="2">
    <source>
        <dbReference type="ARBA" id="ARBA00022723"/>
    </source>
</evidence>
<name>A0A3B0Y250_9ZZZZ</name>
<dbReference type="InterPro" id="IPR039994">
    <property type="entry name" value="NO66-like"/>
</dbReference>
<evidence type="ECO:0000259" key="6">
    <source>
        <dbReference type="PROSITE" id="PS51184"/>
    </source>
</evidence>
<evidence type="ECO:0000256" key="3">
    <source>
        <dbReference type="ARBA" id="ARBA00022964"/>
    </source>
</evidence>
<evidence type="ECO:0000256" key="5">
    <source>
        <dbReference type="ARBA" id="ARBA00023004"/>
    </source>
</evidence>
<dbReference type="SMART" id="SM00558">
    <property type="entry name" value="JmjC"/>
    <property type="match status" value="1"/>
</dbReference>
<dbReference type="GO" id="GO:0016706">
    <property type="term" value="F:2-oxoglutarate-dependent dioxygenase activity"/>
    <property type="evidence" value="ECO:0007669"/>
    <property type="project" value="TreeGrafter"/>
</dbReference>
<dbReference type="PROSITE" id="PS51184">
    <property type="entry name" value="JMJC"/>
    <property type="match status" value="1"/>
</dbReference>
<dbReference type="InterPro" id="IPR003347">
    <property type="entry name" value="JmjC_dom"/>
</dbReference>
<organism evidence="7">
    <name type="scientific">hydrothermal vent metagenome</name>
    <dbReference type="NCBI Taxonomy" id="652676"/>
    <lineage>
        <taxon>unclassified sequences</taxon>
        <taxon>metagenomes</taxon>
        <taxon>ecological metagenomes</taxon>
    </lineage>
</organism>
<dbReference type="Pfam" id="PF20514">
    <property type="entry name" value="WHD_ROXA"/>
    <property type="match status" value="1"/>
</dbReference>
<reference evidence="7" key="1">
    <citation type="submission" date="2018-06" db="EMBL/GenBank/DDBJ databases">
        <authorList>
            <person name="Zhirakovskaya E."/>
        </authorList>
    </citation>
    <scope>NUCLEOTIDE SEQUENCE</scope>
</reference>
<keyword evidence="3" id="KW-0223">Dioxygenase</keyword>
<sequence>MHPPLSPLGNLSTETFLKEYWQKKPLVIRQALPNFQCPISAEEIAGLSCEEAVSSRIILEKDAEHPWQPIFGPMDESIFSELPESHWTLAINDLEKVLPELASLCDLFDFIPSWRFDDLLCSYAADQGSVGPHFDLYDVFIIQGKGKRRWQISTADVAQDNQVEGSPLRIQKTFNAEQQWILEPGDMIYIPPNVSHHGVSLGESISFSVGYRAVSHADLLNDFIAHITQDLPAKLTYEDPDLTVQQHAAEITDDAINRVKKIFREYLNPDHPEIERWFGRYMSDPKSEHTEAAEQPVDSVDELITEIEHGARLKRHPASRFAFTKKENNAVLYIDGHDYTLSCTFAQTLCQSRELSETFIQRADKKEQQLILTLYNRGSLYLALPETSP</sequence>
<dbReference type="SUPFAM" id="SSF51197">
    <property type="entry name" value="Clavaminate synthase-like"/>
    <property type="match status" value="1"/>
</dbReference>
<evidence type="ECO:0000256" key="1">
    <source>
        <dbReference type="ARBA" id="ARBA00001954"/>
    </source>
</evidence>
<keyword evidence="5" id="KW-0408">Iron</keyword>